<gene>
    <name evidence="2" type="ORF">FISHEDRAFT_78902</name>
</gene>
<evidence type="ECO:0000256" key="1">
    <source>
        <dbReference type="SAM" id="MobiDB-lite"/>
    </source>
</evidence>
<dbReference type="AlphaFoldDB" id="A0A0D7A273"/>
<evidence type="ECO:0000313" key="3">
    <source>
        <dbReference type="Proteomes" id="UP000054144"/>
    </source>
</evidence>
<proteinExistence type="predicted"/>
<keyword evidence="3" id="KW-1185">Reference proteome</keyword>
<sequence>MSPKSSMRARETTAPAVQSPQTPLAASTDDDALMRDIEADEWLIHATEELLADLPCALPNYCKLHLSSPPRVVISQISLNTVALTRSVELHVHHNTLCARKRPDIPLVFLGLLRAWDHASVLHDRTKMAHAWNYYDTSLRAVVLAADPIPCGMFAHSFLGIRAGEDAVKKEAEWYRTVSMRKRTHEEMEEELQGKILRTVA</sequence>
<feature type="region of interest" description="Disordered" evidence="1">
    <location>
        <begin position="1"/>
        <end position="30"/>
    </location>
</feature>
<dbReference type="Proteomes" id="UP000054144">
    <property type="component" value="Unassembled WGS sequence"/>
</dbReference>
<accession>A0A0D7A273</accession>
<reference evidence="2 3" key="1">
    <citation type="journal article" date="2015" name="Fungal Genet. Biol.">
        <title>Evolution of novel wood decay mechanisms in Agaricales revealed by the genome sequences of Fistulina hepatica and Cylindrobasidium torrendii.</title>
        <authorList>
            <person name="Floudas D."/>
            <person name="Held B.W."/>
            <person name="Riley R."/>
            <person name="Nagy L.G."/>
            <person name="Koehler G."/>
            <person name="Ransdell A.S."/>
            <person name="Younus H."/>
            <person name="Chow J."/>
            <person name="Chiniquy J."/>
            <person name="Lipzen A."/>
            <person name="Tritt A."/>
            <person name="Sun H."/>
            <person name="Haridas S."/>
            <person name="LaButti K."/>
            <person name="Ohm R.A."/>
            <person name="Kues U."/>
            <person name="Blanchette R.A."/>
            <person name="Grigoriev I.V."/>
            <person name="Minto R.E."/>
            <person name="Hibbett D.S."/>
        </authorList>
    </citation>
    <scope>NUCLEOTIDE SEQUENCE [LARGE SCALE GENOMIC DNA]</scope>
    <source>
        <strain evidence="2 3">ATCC 64428</strain>
    </source>
</reference>
<feature type="compositionally biased region" description="Polar residues" evidence="1">
    <location>
        <begin position="15"/>
        <end position="25"/>
    </location>
</feature>
<organism evidence="2 3">
    <name type="scientific">Fistulina hepatica ATCC 64428</name>
    <dbReference type="NCBI Taxonomy" id="1128425"/>
    <lineage>
        <taxon>Eukaryota</taxon>
        <taxon>Fungi</taxon>
        <taxon>Dikarya</taxon>
        <taxon>Basidiomycota</taxon>
        <taxon>Agaricomycotina</taxon>
        <taxon>Agaricomycetes</taxon>
        <taxon>Agaricomycetidae</taxon>
        <taxon>Agaricales</taxon>
        <taxon>Fistulinaceae</taxon>
        <taxon>Fistulina</taxon>
    </lineage>
</organism>
<evidence type="ECO:0000313" key="2">
    <source>
        <dbReference type="EMBL" id="KIY43041.1"/>
    </source>
</evidence>
<protein>
    <submittedName>
        <fullName evidence="2">Uncharacterized protein</fullName>
    </submittedName>
</protein>
<name>A0A0D7A273_9AGAR</name>
<dbReference type="EMBL" id="KN882142">
    <property type="protein sequence ID" value="KIY43041.1"/>
    <property type="molecule type" value="Genomic_DNA"/>
</dbReference>